<accession>A0ABX7B0K5</accession>
<dbReference type="Gene3D" id="3.40.50.1100">
    <property type="match status" value="2"/>
</dbReference>
<evidence type="ECO:0000256" key="1">
    <source>
        <dbReference type="ARBA" id="ARBA00001933"/>
    </source>
</evidence>
<keyword evidence="8" id="KW-1185">Reference proteome</keyword>
<dbReference type="NCBIfam" id="NF005600">
    <property type="entry name" value="PRK07334.1"/>
    <property type="match status" value="1"/>
</dbReference>
<sequence>MTIALDDIRRAAAVLAGELPVTPTVAARRLSEQTGTRLFLKLESLHHTGSFKERGALAKLRSLDEAAARQGVIAMSAGNHAQGVACHATRLGIPATIVMPAQTPFTKVERTEAYGARVLLHGETLSDAEAFAHDIAARDGLTFVHPYDDPLIIAGQGTVALEMLDAVPDLEVLVVPIGGGGLIAGMATAAKALKPRIEVIGVEAGMYPSMKQTLAGEPVACSGATIAEGIAVKAPGQLTREIVRDLVDDIVLVGEECLERAVYTLVTEQKLVVEGAGAAGVAALLDDPARFRGRTVGTVICGGNIDARVLASILMRGLVRQRRVVRLRIGLSDAPGALAKVAQFLGDAGGNIVEVYHQRLFHNVPVKMADIDVVLETRDPDHVDAIIAKLREAGYPAELMDDVS</sequence>
<protein>
    <submittedName>
        <fullName evidence="7">Threonine ammonia-lyase</fullName>
        <ecNumber evidence="7">4.3.1.19</ecNumber>
    </submittedName>
</protein>
<name>A0ABX7B0K5_9PROT</name>
<keyword evidence="4 7" id="KW-0456">Lyase</keyword>
<comment type="similarity">
    <text evidence="2">Belongs to the serine/threonine dehydratase family.</text>
</comment>
<dbReference type="GO" id="GO:0004794">
    <property type="term" value="F:threonine deaminase activity"/>
    <property type="evidence" value="ECO:0007669"/>
    <property type="project" value="UniProtKB-EC"/>
</dbReference>
<dbReference type="NCBIfam" id="TIGR01127">
    <property type="entry name" value="ilvA_1Cterm"/>
    <property type="match status" value="1"/>
</dbReference>
<dbReference type="EMBL" id="CP067420">
    <property type="protein sequence ID" value="QQP87867.1"/>
    <property type="molecule type" value="Genomic_DNA"/>
</dbReference>
<dbReference type="EC" id="4.3.1.19" evidence="7"/>
<reference evidence="7" key="1">
    <citation type="submission" date="2021-02" db="EMBL/GenBank/DDBJ databases">
        <title>Skermanella TT6 skin isolate.</title>
        <authorList>
            <person name="Lee K."/>
            <person name="Ganzorig M."/>
        </authorList>
    </citation>
    <scope>NUCLEOTIDE SEQUENCE</scope>
    <source>
        <strain evidence="7">TT6</strain>
    </source>
</reference>
<evidence type="ECO:0000256" key="3">
    <source>
        <dbReference type="ARBA" id="ARBA00022898"/>
    </source>
</evidence>
<dbReference type="CDD" id="cd04886">
    <property type="entry name" value="ACT_ThrD-II-like"/>
    <property type="match status" value="1"/>
</dbReference>
<dbReference type="PANTHER" id="PTHR48078">
    <property type="entry name" value="THREONINE DEHYDRATASE, MITOCHONDRIAL-RELATED"/>
    <property type="match status" value="1"/>
</dbReference>
<dbReference type="InterPro" id="IPR045865">
    <property type="entry name" value="ACT-like_dom_sf"/>
</dbReference>
<dbReference type="CDD" id="cd01562">
    <property type="entry name" value="Thr-dehyd"/>
    <property type="match status" value="1"/>
</dbReference>
<proteinExistence type="inferred from homology"/>
<evidence type="ECO:0000256" key="4">
    <source>
        <dbReference type="ARBA" id="ARBA00023239"/>
    </source>
</evidence>
<evidence type="ECO:0000313" key="8">
    <source>
        <dbReference type="Proteomes" id="UP000595197"/>
    </source>
</evidence>
<organism evidence="7 8">
    <name type="scientific">Skermanella cutis</name>
    <dbReference type="NCBI Taxonomy" id="2775420"/>
    <lineage>
        <taxon>Bacteria</taxon>
        <taxon>Pseudomonadati</taxon>
        <taxon>Pseudomonadota</taxon>
        <taxon>Alphaproteobacteria</taxon>
        <taxon>Rhodospirillales</taxon>
        <taxon>Azospirillaceae</taxon>
        <taxon>Skermanella</taxon>
    </lineage>
</organism>
<dbReference type="InterPro" id="IPR001926">
    <property type="entry name" value="TrpB-like_PALP"/>
</dbReference>
<feature type="domain" description="ACT" evidence="6">
    <location>
        <begin position="326"/>
        <end position="404"/>
    </location>
</feature>
<dbReference type="SUPFAM" id="SSF53686">
    <property type="entry name" value="Tryptophan synthase beta subunit-like PLP-dependent enzymes"/>
    <property type="match status" value="1"/>
</dbReference>
<dbReference type="Proteomes" id="UP000595197">
    <property type="component" value="Chromosome"/>
</dbReference>
<dbReference type="RefSeq" id="WP_201071946.1">
    <property type="nucleotide sequence ID" value="NZ_CP067420.1"/>
</dbReference>
<dbReference type="PANTHER" id="PTHR48078:SF6">
    <property type="entry name" value="L-THREONINE DEHYDRATASE CATABOLIC TDCB"/>
    <property type="match status" value="1"/>
</dbReference>
<comment type="cofactor">
    <cofactor evidence="1">
        <name>pyridoxal 5'-phosphate</name>
        <dbReference type="ChEBI" id="CHEBI:597326"/>
    </cofactor>
</comment>
<keyword evidence="3" id="KW-0663">Pyridoxal phosphate</keyword>
<evidence type="ECO:0000256" key="5">
    <source>
        <dbReference type="ARBA" id="ARBA00049406"/>
    </source>
</evidence>
<dbReference type="SUPFAM" id="SSF55021">
    <property type="entry name" value="ACT-like"/>
    <property type="match status" value="1"/>
</dbReference>
<dbReference type="InterPro" id="IPR036052">
    <property type="entry name" value="TrpB-like_PALP_sf"/>
</dbReference>
<dbReference type="Gene3D" id="3.30.70.260">
    <property type="match status" value="1"/>
</dbReference>
<evidence type="ECO:0000256" key="2">
    <source>
        <dbReference type="ARBA" id="ARBA00010869"/>
    </source>
</evidence>
<dbReference type="InterPro" id="IPR044561">
    <property type="entry name" value="ACT_ThrD-II-like"/>
</dbReference>
<comment type="catalytic activity">
    <reaction evidence="5">
        <text>L-serine = pyruvate + NH4(+)</text>
        <dbReference type="Rhea" id="RHEA:19169"/>
        <dbReference type="ChEBI" id="CHEBI:15361"/>
        <dbReference type="ChEBI" id="CHEBI:28938"/>
        <dbReference type="ChEBI" id="CHEBI:33384"/>
        <dbReference type="EC" id="4.3.1.17"/>
    </reaction>
</comment>
<dbReference type="PROSITE" id="PS51671">
    <property type="entry name" value="ACT"/>
    <property type="match status" value="1"/>
</dbReference>
<dbReference type="InterPro" id="IPR002912">
    <property type="entry name" value="ACT_dom"/>
</dbReference>
<dbReference type="InterPro" id="IPR005789">
    <property type="entry name" value="Thr_deHydtase_catblc"/>
</dbReference>
<dbReference type="InterPro" id="IPR050147">
    <property type="entry name" value="Ser/Thr_Dehydratase"/>
</dbReference>
<gene>
    <name evidence="7" type="ORF">IGS68_17500</name>
</gene>
<evidence type="ECO:0000313" key="7">
    <source>
        <dbReference type="EMBL" id="QQP87867.1"/>
    </source>
</evidence>
<dbReference type="Pfam" id="PF00291">
    <property type="entry name" value="PALP"/>
    <property type="match status" value="1"/>
</dbReference>
<dbReference type="Pfam" id="PF01842">
    <property type="entry name" value="ACT"/>
    <property type="match status" value="1"/>
</dbReference>
<evidence type="ECO:0000259" key="6">
    <source>
        <dbReference type="PROSITE" id="PS51671"/>
    </source>
</evidence>